<comment type="caution">
    <text evidence="1">The sequence shown here is derived from an EMBL/GenBank/DDBJ whole genome shotgun (WGS) entry which is preliminary data.</text>
</comment>
<name>A0ABV4URZ1_9MICC</name>
<organism evidence="1 2">
    <name type="scientific">Arthrobacter halodurans</name>
    <dbReference type="NCBI Taxonomy" id="516699"/>
    <lineage>
        <taxon>Bacteria</taxon>
        <taxon>Bacillati</taxon>
        <taxon>Actinomycetota</taxon>
        <taxon>Actinomycetes</taxon>
        <taxon>Micrococcales</taxon>
        <taxon>Micrococcaceae</taxon>
        <taxon>Arthrobacter</taxon>
    </lineage>
</organism>
<dbReference type="RefSeq" id="WP_373972870.1">
    <property type="nucleotide sequence ID" value="NZ_JBHDLJ010000013.1"/>
</dbReference>
<proteinExistence type="predicted"/>
<gene>
    <name evidence="1" type="ORF">ACETWP_13965</name>
</gene>
<dbReference type="EMBL" id="JBHDLJ010000013">
    <property type="protein sequence ID" value="MFB0835693.1"/>
    <property type="molecule type" value="Genomic_DNA"/>
</dbReference>
<keyword evidence="2" id="KW-1185">Reference proteome</keyword>
<protein>
    <submittedName>
        <fullName evidence="1">Uncharacterized protein</fullName>
    </submittedName>
</protein>
<accession>A0ABV4URZ1</accession>
<reference evidence="1 2" key="1">
    <citation type="submission" date="2024-09" db="EMBL/GenBank/DDBJ databases">
        <authorList>
            <person name="Salinas-Garcia M.A."/>
            <person name="Prieme A."/>
        </authorList>
    </citation>
    <scope>NUCLEOTIDE SEQUENCE [LARGE SCALE GENOMIC DNA]</scope>
    <source>
        <strain evidence="1 2">DSM 21081</strain>
    </source>
</reference>
<dbReference type="Proteomes" id="UP001575652">
    <property type="component" value="Unassembled WGS sequence"/>
</dbReference>
<evidence type="ECO:0000313" key="1">
    <source>
        <dbReference type="EMBL" id="MFB0835693.1"/>
    </source>
</evidence>
<sequence length="65" mass="7207">MPKKRQIVVEFDSSVVDAKAFARAVYAMAKASPMELDGITVDGFSMNKTDGWHVGEYDITVTPRQ</sequence>
<evidence type="ECO:0000313" key="2">
    <source>
        <dbReference type="Proteomes" id="UP001575652"/>
    </source>
</evidence>